<dbReference type="STRING" id="1450648.CLORY_29840"/>
<dbReference type="PANTHER" id="PTHR43773:SF1">
    <property type="entry name" value="MAGNESIUM TRANSPORTER MGTE"/>
    <property type="match status" value="1"/>
</dbReference>
<feature type="domain" description="CBS" evidence="2">
    <location>
        <begin position="294"/>
        <end position="357"/>
    </location>
</feature>
<evidence type="ECO:0000313" key="3">
    <source>
        <dbReference type="EMBL" id="OPJ60121.1"/>
    </source>
</evidence>
<organism evidence="3 4">
    <name type="scientific">Clostridium oryzae</name>
    <dbReference type="NCBI Taxonomy" id="1450648"/>
    <lineage>
        <taxon>Bacteria</taxon>
        <taxon>Bacillati</taxon>
        <taxon>Bacillota</taxon>
        <taxon>Clostridia</taxon>
        <taxon>Eubacteriales</taxon>
        <taxon>Clostridiaceae</taxon>
        <taxon>Clostridium</taxon>
    </lineage>
</organism>
<evidence type="ECO:0000256" key="1">
    <source>
        <dbReference type="PROSITE-ProRule" id="PRU00703"/>
    </source>
</evidence>
<dbReference type="SUPFAM" id="SSF54631">
    <property type="entry name" value="CBS-domain pair"/>
    <property type="match status" value="1"/>
</dbReference>
<evidence type="ECO:0000259" key="2">
    <source>
        <dbReference type="PROSITE" id="PS51371"/>
    </source>
</evidence>
<dbReference type="Proteomes" id="UP000190080">
    <property type="component" value="Unassembled WGS sequence"/>
</dbReference>
<dbReference type="OrthoDB" id="9790355at2"/>
<evidence type="ECO:0000313" key="4">
    <source>
        <dbReference type="Proteomes" id="UP000190080"/>
    </source>
</evidence>
<dbReference type="GO" id="GO:0016020">
    <property type="term" value="C:membrane"/>
    <property type="evidence" value="ECO:0007669"/>
    <property type="project" value="InterPro"/>
</dbReference>
<dbReference type="Pfam" id="PF05239">
    <property type="entry name" value="PRC"/>
    <property type="match status" value="1"/>
</dbReference>
<dbReference type="CDD" id="cd04606">
    <property type="entry name" value="CBS_pair_Mg_transporter"/>
    <property type="match status" value="1"/>
</dbReference>
<accession>A0A1V4IJE6</accession>
<dbReference type="SUPFAM" id="SSF158791">
    <property type="entry name" value="MgtE N-terminal domain-like"/>
    <property type="match status" value="1"/>
</dbReference>
<name>A0A1V4IJE6_9CLOT</name>
<dbReference type="Pfam" id="PF03448">
    <property type="entry name" value="MgtE_N"/>
    <property type="match status" value="1"/>
</dbReference>
<dbReference type="AlphaFoldDB" id="A0A1V4IJE6"/>
<protein>
    <submittedName>
        <fullName evidence="3">Magnesium transporter MgtE</fullName>
    </submittedName>
</protein>
<dbReference type="InterPro" id="IPR046342">
    <property type="entry name" value="CBS_dom_sf"/>
</dbReference>
<dbReference type="RefSeq" id="WP_079425839.1">
    <property type="nucleotide sequence ID" value="NZ_MZGV01000035.1"/>
</dbReference>
<comment type="caution">
    <text evidence="3">The sequence shown here is derived from an EMBL/GenBank/DDBJ whole genome shotgun (WGS) entry which is preliminary data.</text>
</comment>
<dbReference type="PROSITE" id="PS51371">
    <property type="entry name" value="CBS"/>
    <property type="match status" value="2"/>
</dbReference>
<dbReference type="SMART" id="SM00924">
    <property type="entry name" value="MgtE_N"/>
    <property type="match status" value="1"/>
</dbReference>
<dbReference type="InterPro" id="IPR027275">
    <property type="entry name" value="PRC-brl_dom"/>
</dbReference>
<proteinExistence type="predicted"/>
<dbReference type="InterPro" id="IPR006669">
    <property type="entry name" value="MgtE_transporter"/>
</dbReference>
<reference evidence="3 4" key="1">
    <citation type="submission" date="2017-03" db="EMBL/GenBank/DDBJ databases">
        <title>Genome sequence of Clostridium oryzae DSM 28571.</title>
        <authorList>
            <person name="Poehlein A."/>
            <person name="Daniel R."/>
        </authorList>
    </citation>
    <scope>NUCLEOTIDE SEQUENCE [LARGE SCALE GENOMIC DNA]</scope>
    <source>
        <strain evidence="3 4">DSM 28571</strain>
    </source>
</reference>
<dbReference type="InterPro" id="IPR038076">
    <property type="entry name" value="MgtE_N_sf"/>
</dbReference>
<dbReference type="GO" id="GO:0015095">
    <property type="term" value="F:magnesium ion transmembrane transporter activity"/>
    <property type="evidence" value="ECO:0007669"/>
    <property type="project" value="InterPro"/>
</dbReference>
<sequence length="421" mass="48351">MIRLNNIFLSSILRKKLYDEFEENIGRLWDIYVTTEEGYPRAIGYMVKKDGEIFNYEFKNIQFWQDEEGKVTIKVRGVKDIIPRTYSYLLSKHLLNKQIVDVNDKKVVRVNDLKIAEIAGELRVVAVDSGTLARARRFGIEKAVKAFYNTINRKPNDAIIMWDNVESIEMVNASLKISIPYKKLSKLHPADLADILEDMDTSYRKKVFESLDENLAADTLEEVEPKVQAEILENMSEEKAAEVLEAMPNDEIADILEDMDGEFAEKLLKHINKEDVEEIRELMEYEDETVGSIMNTDYLAFSADDSVGKVIECLREMNPDDEVIYYVYVIDNEGTLLGFISLKDLIINYEDTKLSDIMNSDIISIKVANKIDEAMSVAIKYNLITLPVTDENEVLVGIAIIYDILDDYVSDSKKKHYKKVV</sequence>
<dbReference type="Gene3D" id="1.25.60.10">
    <property type="entry name" value="MgtE N-terminal domain-like"/>
    <property type="match status" value="1"/>
</dbReference>
<dbReference type="InterPro" id="IPR000644">
    <property type="entry name" value="CBS_dom"/>
</dbReference>
<feature type="domain" description="CBS" evidence="2">
    <location>
        <begin position="358"/>
        <end position="415"/>
    </location>
</feature>
<dbReference type="InterPro" id="IPR006668">
    <property type="entry name" value="Mg_transptr_MgtE_intracell_dom"/>
</dbReference>
<keyword evidence="4" id="KW-1185">Reference proteome</keyword>
<keyword evidence="1" id="KW-0129">CBS domain</keyword>
<dbReference type="PANTHER" id="PTHR43773">
    <property type="entry name" value="MAGNESIUM TRANSPORTER MGTE"/>
    <property type="match status" value="1"/>
</dbReference>
<dbReference type="Pfam" id="PF00571">
    <property type="entry name" value="CBS"/>
    <property type="match status" value="2"/>
</dbReference>
<gene>
    <name evidence="3" type="ORF">CLORY_29840</name>
</gene>
<dbReference type="EMBL" id="MZGV01000035">
    <property type="protein sequence ID" value="OPJ60121.1"/>
    <property type="molecule type" value="Genomic_DNA"/>
</dbReference>
<dbReference type="Gene3D" id="3.10.580.10">
    <property type="entry name" value="CBS-domain"/>
    <property type="match status" value="1"/>
</dbReference>